<reference evidence="1 2" key="1">
    <citation type="submission" date="2018-03" db="EMBL/GenBank/DDBJ databases">
        <title>Genomic Encyclopedia of Archaeal and Bacterial Type Strains, Phase II (KMG-II): from individual species to whole genera.</title>
        <authorList>
            <person name="Goeker M."/>
        </authorList>
    </citation>
    <scope>NUCLEOTIDE SEQUENCE [LARGE SCALE GENOMIC DNA]</scope>
    <source>
        <strain evidence="1 2">DSM 24859</strain>
    </source>
</reference>
<keyword evidence="2" id="KW-1185">Reference proteome</keyword>
<proteinExistence type="predicted"/>
<evidence type="ECO:0000313" key="2">
    <source>
        <dbReference type="Proteomes" id="UP000240971"/>
    </source>
</evidence>
<gene>
    <name evidence="1" type="ORF">CLV51_107180</name>
</gene>
<accession>A0A2P8HCB2</accession>
<name>A0A2P8HCB2_CHINA</name>
<comment type="caution">
    <text evidence="1">The sequence shown here is derived from an EMBL/GenBank/DDBJ whole genome shotgun (WGS) entry which is preliminary data.</text>
</comment>
<dbReference type="Proteomes" id="UP000240971">
    <property type="component" value="Unassembled WGS sequence"/>
</dbReference>
<organism evidence="1 2">
    <name type="scientific">Chitinophaga niastensis</name>
    <dbReference type="NCBI Taxonomy" id="536980"/>
    <lineage>
        <taxon>Bacteria</taxon>
        <taxon>Pseudomonadati</taxon>
        <taxon>Bacteroidota</taxon>
        <taxon>Chitinophagia</taxon>
        <taxon>Chitinophagales</taxon>
        <taxon>Chitinophagaceae</taxon>
        <taxon>Chitinophaga</taxon>
    </lineage>
</organism>
<protein>
    <submittedName>
        <fullName evidence="1">Uncharacterized protein</fullName>
    </submittedName>
</protein>
<dbReference type="AlphaFoldDB" id="A0A2P8HCB2"/>
<sequence length="57" mass="6899">MCFLIIQSNGQNNIRAKWIKSVNNLVIYIKCERPKNIIFVSTFDVRYKPYWISFKTR</sequence>
<dbReference type="EMBL" id="PYAW01000007">
    <property type="protein sequence ID" value="PSL43869.1"/>
    <property type="molecule type" value="Genomic_DNA"/>
</dbReference>
<evidence type="ECO:0000313" key="1">
    <source>
        <dbReference type="EMBL" id="PSL43869.1"/>
    </source>
</evidence>